<dbReference type="Pfam" id="PF01032">
    <property type="entry name" value="FecCD"/>
    <property type="match status" value="1"/>
</dbReference>
<dbReference type="GO" id="GO:0005886">
    <property type="term" value="C:plasma membrane"/>
    <property type="evidence" value="ECO:0007669"/>
    <property type="project" value="UniProtKB-SubCell"/>
</dbReference>
<feature type="transmembrane region" description="Helical" evidence="8">
    <location>
        <begin position="281"/>
        <end position="303"/>
    </location>
</feature>
<dbReference type="EMBL" id="QZEI01000001">
    <property type="protein sequence ID" value="RLV61696.1"/>
    <property type="molecule type" value="Genomic_DNA"/>
</dbReference>
<evidence type="ECO:0000256" key="2">
    <source>
        <dbReference type="ARBA" id="ARBA00007935"/>
    </source>
</evidence>
<dbReference type="AlphaFoldDB" id="A0A3L8Q206"/>
<dbReference type="InterPro" id="IPR037294">
    <property type="entry name" value="ABC_BtuC-like"/>
</dbReference>
<evidence type="ECO:0000256" key="6">
    <source>
        <dbReference type="ARBA" id="ARBA00022989"/>
    </source>
</evidence>
<feature type="transmembrane region" description="Helical" evidence="8">
    <location>
        <begin position="59"/>
        <end position="77"/>
    </location>
</feature>
<dbReference type="Proteomes" id="UP000281474">
    <property type="component" value="Unassembled WGS sequence"/>
</dbReference>
<accession>A0A3L8Q206</accession>
<evidence type="ECO:0000313" key="10">
    <source>
        <dbReference type="Proteomes" id="UP000281474"/>
    </source>
</evidence>
<organism evidence="9 10">
    <name type="scientific">Parashewanella curva</name>
    <dbReference type="NCBI Taxonomy" id="2338552"/>
    <lineage>
        <taxon>Bacteria</taxon>
        <taxon>Pseudomonadati</taxon>
        <taxon>Pseudomonadota</taxon>
        <taxon>Gammaproteobacteria</taxon>
        <taxon>Alteromonadales</taxon>
        <taxon>Shewanellaceae</taxon>
        <taxon>Parashewanella</taxon>
    </lineage>
</organism>
<feature type="transmembrane region" description="Helical" evidence="8">
    <location>
        <begin position="12"/>
        <end position="39"/>
    </location>
</feature>
<dbReference type="PANTHER" id="PTHR30472:SF67">
    <property type="entry name" value="PERMEASE OF ABC TRANSPORTER-RELATED"/>
    <property type="match status" value="1"/>
</dbReference>
<evidence type="ECO:0000256" key="1">
    <source>
        <dbReference type="ARBA" id="ARBA00004651"/>
    </source>
</evidence>
<dbReference type="OrthoDB" id="9055647at2"/>
<name>A0A3L8Q206_9GAMM</name>
<evidence type="ECO:0000256" key="3">
    <source>
        <dbReference type="ARBA" id="ARBA00022448"/>
    </source>
</evidence>
<keyword evidence="6 8" id="KW-1133">Transmembrane helix</keyword>
<feature type="transmembrane region" description="Helical" evidence="8">
    <location>
        <begin position="203"/>
        <end position="220"/>
    </location>
</feature>
<evidence type="ECO:0000256" key="4">
    <source>
        <dbReference type="ARBA" id="ARBA00022475"/>
    </source>
</evidence>
<keyword evidence="7 8" id="KW-0472">Membrane</keyword>
<sequence>MKNATVIHITGLMLLLISVFFSLSFGSVTTSLIDVWHAVSAPSSSDLLNRIVMDLRLPRVLLALLAGVGLAITGHTLQTVTRNSLADPYLFGISSGASFGAVIFTILASSVGVSASIAASLGITAFAFVGAAASVFLVLILAGVHQQLQVERMLLSGVAISFMFSAFSSLLLYFAQPQAAASVLFWGLGSFTQASWDMMLWPTLVVSASILVLRLVQPWINALQLGDETAQTLGVPVQKLRLGVLLVCSLITAVLVANCGGIGFVGLMIPHLVRMLFQSNSLLLSGLFGGIFMVWVDVLARIALPSQELPVGIITTALGSVFFIGIMSKKNKN</sequence>
<comment type="subcellular location">
    <subcellularLocation>
        <location evidence="1">Cell membrane</location>
        <topology evidence="1">Multi-pass membrane protein</topology>
    </subcellularLocation>
</comment>
<evidence type="ECO:0000313" key="9">
    <source>
        <dbReference type="EMBL" id="RLV61696.1"/>
    </source>
</evidence>
<feature type="transmembrane region" description="Helical" evidence="8">
    <location>
        <begin position="309"/>
        <end position="327"/>
    </location>
</feature>
<feature type="transmembrane region" description="Helical" evidence="8">
    <location>
        <begin position="154"/>
        <end position="173"/>
    </location>
</feature>
<evidence type="ECO:0000256" key="7">
    <source>
        <dbReference type="ARBA" id="ARBA00023136"/>
    </source>
</evidence>
<dbReference type="InterPro" id="IPR000522">
    <property type="entry name" value="ABC_transptr_permease_BtuC"/>
</dbReference>
<dbReference type="FunFam" id="1.10.3470.10:FF:000001">
    <property type="entry name" value="Vitamin B12 ABC transporter permease BtuC"/>
    <property type="match status" value="1"/>
</dbReference>
<dbReference type="CDD" id="cd06550">
    <property type="entry name" value="TM_ABC_iron-siderophores_like"/>
    <property type="match status" value="1"/>
</dbReference>
<comment type="caution">
    <text evidence="9">The sequence shown here is derived from an EMBL/GenBank/DDBJ whole genome shotgun (WGS) entry which is preliminary data.</text>
</comment>
<gene>
    <name evidence="9" type="ORF">D5018_00840</name>
</gene>
<keyword evidence="4" id="KW-1003">Cell membrane</keyword>
<feature type="transmembrane region" description="Helical" evidence="8">
    <location>
        <begin position="117"/>
        <end position="142"/>
    </location>
</feature>
<dbReference type="RefSeq" id="WP_121837095.1">
    <property type="nucleotide sequence ID" value="NZ_ML014753.1"/>
</dbReference>
<evidence type="ECO:0000256" key="8">
    <source>
        <dbReference type="SAM" id="Phobius"/>
    </source>
</evidence>
<reference evidence="9 10" key="1">
    <citation type="submission" date="2018-09" db="EMBL/GenBank/DDBJ databases">
        <title>Phylogeny of the Shewanellaceae, and recommendation for two new genera, Pseudoshewanella and Parashewanella.</title>
        <authorList>
            <person name="Wang G."/>
        </authorList>
    </citation>
    <scope>NUCLEOTIDE SEQUENCE [LARGE SCALE GENOMIC DNA]</scope>
    <source>
        <strain evidence="9 10">C51</strain>
    </source>
</reference>
<keyword evidence="3" id="KW-0813">Transport</keyword>
<dbReference type="PANTHER" id="PTHR30472">
    <property type="entry name" value="FERRIC ENTEROBACTIN TRANSPORT SYSTEM PERMEASE PROTEIN"/>
    <property type="match status" value="1"/>
</dbReference>
<comment type="similarity">
    <text evidence="2">Belongs to the binding-protein-dependent transport system permease family. FecCD subfamily.</text>
</comment>
<dbReference type="SUPFAM" id="SSF81345">
    <property type="entry name" value="ABC transporter involved in vitamin B12 uptake, BtuC"/>
    <property type="match status" value="1"/>
</dbReference>
<proteinExistence type="inferred from homology"/>
<keyword evidence="5 8" id="KW-0812">Transmembrane</keyword>
<feature type="transmembrane region" description="Helical" evidence="8">
    <location>
        <begin position="89"/>
        <end position="111"/>
    </location>
</feature>
<protein>
    <submittedName>
        <fullName evidence="9">Iron ABC transporter permease</fullName>
    </submittedName>
</protein>
<keyword evidence="10" id="KW-1185">Reference proteome</keyword>
<dbReference type="Gene3D" id="1.10.3470.10">
    <property type="entry name" value="ABC transporter involved in vitamin B12 uptake, BtuC"/>
    <property type="match status" value="1"/>
</dbReference>
<feature type="transmembrane region" description="Helical" evidence="8">
    <location>
        <begin position="240"/>
        <end position="269"/>
    </location>
</feature>
<dbReference type="GO" id="GO:0022857">
    <property type="term" value="F:transmembrane transporter activity"/>
    <property type="evidence" value="ECO:0007669"/>
    <property type="project" value="InterPro"/>
</dbReference>
<dbReference type="GO" id="GO:0033214">
    <property type="term" value="P:siderophore-iron import into cell"/>
    <property type="evidence" value="ECO:0007669"/>
    <property type="project" value="TreeGrafter"/>
</dbReference>
<evidence type="ECO:0000256" key="5">
    <source>
        <dbReference type="ARBA" id="ARBA00022692"/>
    </source>
</evidence>